<sequence>MAIRIEYLLILILAVLLLSILGINPTSKEAKSSKGDKEIEFQNFSLYDIREDEPAQEMFALKTVKYQNYLEMDEIDLKDEKGYRLLSKKAIYEEEYVYMDQGVNVLRDDGLKFSTKSLNYNVETKEIKTVKPFILEFNSSIIQGENLALNMNHKKLSADNIEAKIVFVSKKEALTQE</sequence>
<accession>A0A6S6UAQ7</accession>
<organism evidence="1">
    <name type="scientific">uncultured Sulfurovum sp</name>
    <dbReference type="NCBI Taxonomy" id="269237"/>
    <lineage>
        <taxon>Bacteria</taxon>
        <taxon>Pseudomonadati</taxon>
        <taxon>Campylobacterota</taxon>
        <taxon>Epsilonproteobacteria</taxon>
        <taxon>Campylobacterales</taxon>
        <taxon>Sulfurovaceae</taxon>
        <taxon>Sulfurovum</taxon>
        <taxon>environmental samples</taxon>
    </lineage>
</organism>
<name>A0A6S6UAQ7_9BACT</name>
<dbReference type="EMBL" id="CACVAR010000420">
    <property type="protein sequence ID" value="CAA6827367.1"/>
    <property type="molecule type" value="Genomic_DNA"/>
</dbReference>
<proteinExistence type="predicted"/>
<gene>
    <name evidence="1" type="ORF">HELGO_WM67217</name>
</gene>
<reference evidence="1" key="1">
    <citation type="submission" date="2020-01" db="EMBL/GenBank/DDBJ databases">
        <authorList>
            <person name="Meier V. D."/>
            <person name="Meier V D."/>
        </authorList>
    </citation>
    <scope>NUCLEOTIDE SEQUENCE</scope>
    <source>
        <strain evidence="1">HLG_WM_MAG_03</strain>
    </source>
</reference>
<dbReference type="AlphaFoldDB" id="A0A6S6UAQ7"/>
<protein>
    <recommendedName>
        <fullName evidence="2">LPS export ABC transporter periplasmic protein LptC</fullName>
    </recommendedName>
</protein>
<dbReference type="Pfam" id="PF06835">
    <property type="entry name" value="LptC"/>
    <property type="match status" value="1"/>
</dbReference>
<dbReference type="InterPro" id="IPR010664">
    <property type="entry name" value="LipoPS_assembly_LptC-rel"/>
</dbReference>
<evidence type="ECO:0000313" key="1">
    <source>
        <dbReference type="EMBL" id="CAA6827367.1"/>
    </source>
</evidence>
<evidence type="ECO:0008006" key="2">
    <source>
        <dbReference type="Google" id="ProtNLM"/>
    </source>
</evidence>